<keyword evidence="4 5" id="KW-0862">Zinc</keyword>
<dbReference type="GO" id="GO:0008270">
    <property type="term" value="F:zinc ion binding"/>
    <property type="evidence" value="ECO:0007669"/>
    <property type="project" value="UniProtKB-UniRule"/>
</dbReference>
<keyword evidence="2 5" id="KW-0533">Nickel</keyword>
<comment type="function">
    <text evidence="5">Involved in the maturation of [NiFe] hydrogenases. Required for nickel insertion into the metal center of the hydrogenase.</text>
</comment>
<feature type="binding site" evidence="5">
    <location>
        <position position="89"/>
    </location>
    <ligand>
        <name>Zn(2+)</name>
        <dbReference type="ChEBI" id="CHEBI:29105"/>
    </ligand>
</feature>
<dbReference type="EMBL" id="FRDI01000002">
    <property type="protein sequence ID" value="SHN51242.1"/>
    <property type="molecule type" value="Genomic_DNA"/>
</dbReference>
<dbReference type="InterPro" id="IPR020538">
    <property type="entry name" value="Hydgase_Ni_incorp_HypA/HybF_CS"/>
</dbReference>
<sequence>MHETSMVMSILDIVKDTLKTHNASRVTQITLVLGEFVCVEPKALSSCFEIFAQGTPAEGANLVFERISTTRSCVNCEKIYEKSDEYNICQTCGGKIAFSGGREFYLKSLELESEDSET</sequence>
<dbReference type="Pfam" id="PF01155">
    <property type="entry name" value="HypA"/>
    <property type="match status" value="1"/>
</dbReference>
<feature type="binding site" evidence="5">
    <location>
        <position position="2"/>
    </location>
    <ligand>
        <name>Ni(2+)</name>
        <dbReference type="ChEBI" id="CHEBI:49786"/>
    </ligand>
</feature>
<dbReference type="Gene3D" id="3.30.2320.80">
    <property type="match status" value="1"/>
</dbReference>
<protein>
    <recommendedName>
        <fullName evidence="5">Hydrogenase maturation factor HypA</fullName>
    </recommendedName>
</protein>
<dbReference type="OrthoDB" id="9800361at2"/>
<name>A0A1M7RYW1_9BACT</name>
<dbReference type="NCBIfam" id="TIGR00100">
    <property type="entry name" value="hypA"/>
    <property type="match status" value="1"/>
</dbReference>
<dbReference type="HAMAP" id="MF_00213">
    <property type="entry name" value="HypA_HybF"/>
    <property type="match status" value="1"/>
</dbReference>
<accession>A0A1M7RYW1</accession>
<gene>
    <name evidence="5" type="primary">hypA</name>
    <name evidence="6" type="ORF">SAMN02745728_00331</name>
</gene>
<organism evidence="6 7">
    <name type="scientific">Desulfovibrio litoralis DSM 11393</name>
    <dbReference type="NCBI Taxonomy" id="1121455"/>
    <lineage>
        <taxon>Bacteria</taxon>
        <taxon>Pseudomonadati</taxon>
        <taxon>Thermodesulfobacteriota</taxon>
        <taxon>Desulfovibrionia</taxon>
        <taxon>Desulfovibrionales</taxon>
        <taxon>Desulfovibrionaceae</taxon>
        <taxon>Desulfovibrio</taxon>
    </lineage>
</organism>
<dbReference type="AlphaFoldDB" id="A0A1M7RYW1"/>
<comment type="similarity">
    <text evidence="1 5">Belongs to the HypA/HybF family.</text>
</comment>
<keyword evidence="7" id="KW-1185">Reference proteome</keyword>
<evidence type="ECO:0000256" key="2">
    <source>
        <dbReference type="ARBA" id="ARBA00022596"/>
    </source>
</evidence>
<dbReference type="PIRSF" id="PIRSF004761">
    <property type="entry name" value="Hydrgn_mat_HypA"/>
    <property type="match status" value="1"/>
</dbReference>
<proteinExistence type="inferred from homology"/>
<dbReference type="PROSITE" id="PS01249">
    <property type="entry name" value="HYPA"/>
    <property type="match status" value="1"/>
</dbReference>
<dbReference type="Proteomes" id="UP000186469">
    <property type="component" value="Unassembled WGS sequence"/>
</dbReference>
<evidence type="ECO:0000256" key="1">
    <source>
        <dbReference type="ARBA" id="ARBA00010748"/>
    </source>
</evidence>
<reference evidence="6 7" key="1">
    <citation type="submission" date="2016-12" db="EMBL/GenBank/DDBJ databases">
        <authorList>
            <person name="Song W.-J."/>
            <person name="Kurnit D.M."/>
        </authorList>
    </citation>
    <scope>NUCLEOTIDE SEQUENCE [LARGE SCALE GENOMIC DNA]</scope>
    <source>
        <strain evidence="6 7">DSM 11393</strain>
    </source>
</reference>
<keyword evidence="3 5" id="KW-0479">Metal-binding</keyword>
<feature type="binding site" evidence="5">
    <location>
        <position position="76"/>
    </location>
    <ligand>
        <name>Zn(2+)</name>
        <dbReference type="ChEBI" id="CHEBI:29105"/>
    </ligand>
</feature>
<dbReference type="InterPro" id="IPR000688">
    <property type="entry name" value="HypA/HybF"/>
</dbReference>
<evidence type="ECO:0000256" key="3">
    <source>
        <dbReference type="ARBA" id="ARBA00022723"/>
    </source>
</evidence>
<dbReference type="GO" id="GO:0051604">
    <property type="term" value="P:protein maturation"/>
    <property type="evidence" value="ECO:0007669"/>
    <property type="project" value="InterPro"/>
</dbReference>
<evidence type="ECO:0000313" key="6">
    <source>
        <dbReference type="EMBL" id="SHN51242.1"/>
    </source>
</evidence>
<dbReference type="GO" id="GO:0016151">
    <property type="term" value="F:nickel cation binding"/>
    <property type="evidence" value="ECO:0007669"/>
    <property type="project" value="UniProtKB-UniRule"/>
</dbReference>
<feature type="binding site" evidence="5">
    <location>
        <position position="92"/>
    </location>
    <ligand>
        <name>Zn(2+)</name>
        <dbReference type="ChEBI" id="CHEBI:29105"/>
    </ligand>
</feature>
<feature type="binding site" evidence="5">
    <location>
        <position position="73"/>
    </location>
    <ligand>
        <name>Zn(2+)</name>
        <dbReference type="ChEBI" id="CHEBI:29105"/>
    </ligand>
</feature>
<dbReference type="PANTHER" id="PTHR34535:SF3">
    <property type="entry name" value="HYDROGENASE MATURATION FACTOR HYPA"/>
    <property type="match status" value="1"/>
</dbReference>
<evidence type="ECO:0000256" key="4">
    <source>
        <dbReference type="ARBA" id="ARBA00022833"/>
    </source>
</evidence>
<dbReference type="RefSeq" id="WP_072695828.1">
    <property type="nucleotide sequence ID" value="NZ_FRDI01000002.1"/>
</dbReference>
<dbReference type="STRING" id="1121455.SAMN02745728_00331"/>
<dbReference type="PANTHER" id="PTHR34535">
    <property type="entry name" value="HYDROGENASE MATURATION FACTOR HYPA"/>
    <property type="match status" value="1"/>
</dbReference>
<evidence type="ECO:0000313" key="7">
    <source>
        <dbReference type="Proteomes" id="UP000186469"/>
    </source>
</evidence>
<evidence type="ECO:0000256" key="5">
    <source>
        <dbReference type="HAMAP-Rule" id="MF_00213"/>
    </source>
</evidence>